<evidence type="ECO:0000256" key="1">
    <source>
        <dbReference type="SAM" id="MobiDB-lite"/>
    </source>
</evidence>
<reference evidence="2 3" key="1">
    <citation type="journal article" date="2011" name="PLoS Genet.">
        <title>Finished genome of the fungal wheat pathogen Mycosphaerella graminicola reveals dispensome structure, chromosome plasticity, and stealth pathogenesis.</title>
        <authorList>
            <person name="Goodwin S.B."/>
            <person name="Ben M'barek S."/>
            <person name="Dhillon B."/>
            <person name="Wittenberg A.H.J."/>
            <person name="Crane C.F."/>
            <person name="Hane J.K."/>
            <person name="Foster A.J."/>
            <person name="Van der Lee T.A.J."/>
            <person name="Grimwood J."/>
            <person name="Aerts A."/>
            <person name="Antoniw J."/>
            <person name="Bailey A."/>
            <person name="Bluhm B."/>
            <person name="Bowler J."/>
            <person name="Bristow J."/>
            <person name="van der Burgt A."/>
            <person name="Canto-Canche B."/>
            <person name="Churchill A.C.L."/>
            <person name="Conde-Ferraez L."/>
            <person name="Cools H.J."/>
            <person name="Coutinho P.M."/>
            <person name="Csukai M."/>
            <person name="Dehal P."/>
            <person name="De Wit P."/>
            <person name="Donzelli B."/>
            <person name="van de Geest H.C."/>
            <person name="van Ham R.C.H.J."/>
            <person name="Hammond-Kosack K.E."/>
            <person name="Henrissat B."/>
            <person name="Kilian A."/>
            <person name="Kobayashi A.K."/>
            <person name="Koopmann E."/>
            <person name="Kourmpetis Y."/>
            <person name="Kuzniar A."/>
            <person name="Lindquist E."/>
            <person name="Lombard V."/>
            <person name="Maliepaard C."/>
            <person name="Martins N."/>
            <person name="Mehrabi R."/>
            <person name="Nap J.P.H."/>
            <person name="Ponomarenko A."/>
            <person name="Rudd J.J."/>
            <person name="Salamov A."/>
            <person name="Schmutz J."/>
            <person name="Schouten H.J."/>
            <person name="Shapiro H."/>
            <person name="Stergiopoulos I."/>
            <person name="Torriani S.F.F."/>
            <person name="Tu H."/>
            <person name="de Vries R.P."/>
            <person name="Waalwijk C."/>
            <person name="Ware S.B."/>
            <person name="Wiebenga A."/>
            <person name="Zwiers L.-H."/>
            <person name="Oliver R.P."/>
            <person name="Grigoriev I.V."/>
            <person name="Kema G.H.J."/>
        </authorList>
    </citation>
    <scope>NUCLEOTIDE SEQUENCE [LARGE SCALE GENOMIC DNA]</scope>
    <source>
        <strain evidence="3">CBS 115943 / IPO323</strain>
    </source>
</reference>
<dbReference type="KEGG" id="ztr:MYCGRDRAFT_104222"/>
<dbReference type="GeneID" id="13399274"/>
<dbReference type="EMBL" id="CM001199">
    <property type="protein sequence ID" value="EGP88037.1"/>
    <property type="molecule type" value="Genomic_DNA"/>
</dbReference>
<protein>
    <submittedName>
        <fullName evidence="2">Uncharacterized protein</fullName>
    </submittedName>
</protein>
<dbReference type="STRING" id="336722.F9X9M2"/>
<organism evidence="2 3">
    <name type="scientific">Zymoseptoria tritici (strain CBS 115943 / IPO323)</name>
    <name type="common">Speckled leaf blotch fungus</name>
    <name type="synonym">Septoria tritici</name>
    <dbReference type="NCBI Taxonomy" id="336722"/>
    <lineage>
        <taxon>Eukaryota</taxon>
        <taxon>Fungi</taxon>
        <taxon>Dikarya</taxon>
        <taxon>Ascomycota</taxon>
        <taxon>Pezizomycotina</taxon>
        <taxon>Dothideomycetes</taxon>
        <taxon>Dothideomycetidae</taxon>
        <taxon>Mycosphaerellales</taxon>
        <taxon>Mycosphaerellaceae</taxon>
        <taxon>Zymoseptoria</taxon>
    </lineage>
</organism>
<evidence type="ECO:0000313" key="3">
    <source>
        <dbReference type="Proteomes" id="UP000008062"/>
    </source>
</evidence>
<accession>F9X9M2</accession>
<dbReference type="InParanoid" id="F9X9M2"/>
<dbReference type="Proteomes" id="UP000008062">
    <property type="component" value="Chromosome 4"/>
</dbReference>
<keyword evidence="3" id="KW-1185">Reference proteome</keyword>
<sequence>MRKNAAVYAQDMKAREAEDASLNRSTNAPSVKARKFGRSVVNLLRTKSGHNSDGSRSPIPASPMPPDLSRQQRLNVPRHMNTGLSAKSSLDSLQTPAILREMGMGV</sequence>
<evidence type="ECO:0000313" key="2">
    <source>
        <dbReference type="EMBL" id="EGP88037.1"/>
    </source>
</evidence>
<dbReference type="RefSeq" id="XP_003853061.1">
    <property type="nucleotide sequence ID" value="XM_003853013.1"/>
</dbReference>
<proteinExistence type="predicted"/>
<gene>
    <name evidence="2" type="ORF">MYCGRDRAFT_104222</name>
</gene>
<dbReference type="AlphaFoldDB" id="F9X9M2"/>
<dbReference type="HOGENOM" id="CLU_2225326_0_0_1"/>
<name>F9X9M2_ZYMTI</name>
<feature type="region of interest" description="Disordered" evidence="1">
    <location>
        <begin position="1"/>
        <end position="89"/>
    </location>
</feature>